<keyword evidence="1" id="KW-0378">Hydrolase</keyword>
<reference evidence="2 3" key="1">
    <citation type="submission" date="2021-05" db="EMBL/GenBank/DDBJ databases">
        <title>Genome Assembly of Synthetic Allotetraploid Brassica napus Reveals Homoeologous Exchanges between Subgenomes.</title>
        <authorList>
            <person name="Davis J.T."/>
        </authorList>
    </citation>
    <scope>NUCLEOTIDE SEQUENCE [LARGE SCALE GENOMIC DNA]</scope>
    <source>
        <strain evidence="3">cv. Da-Ae</strain>
        <tissue evidence="2">Seedling</tissue>
    </source>
</reference>
<keyword evidence="3" id="KW-1185">Reference proteome</keyword>
<dbReference type="PANTHER" id="PTHR45666">
    <property type="entry name" value="TYPE IV INOSITOL POLYPHOSPHATE 5-PHOSPHATASE 9"/>
    <property type="match status" value="1"/>
</dbReference>
<protein>
    <submittedName>
        <fullName evidence="2">Uncharacterized protein</fullName>
    </submittedName>
</protein>
<dbReference type="SUPFAM" id="SSF56219">
    <property type="entry name" value="DNase I-like"/>
    <property type="match status" value="1"/>
</dbReference>
<dbReference type="EMBL" id="JAGKQM010000019">
    <property type="protein sequence ID" value="KAH0858259.1"/>
    <property type="molecule type" value="Genomic_DNA"/>
</dbReference>
<dbReference type="Gene3D" id="3.60.10.10">
    <property type="entry name" value="Endonuclease/exonuclease/phosphatase"/>
    <property type="match status" value="1"/>
</dbReference>
<evidence type="ECO:0000313" key="3">
    <source>
        <dbReference type="Proteomes" id="UP000824890"/>
    </source>
</evidence>
<evidence type="ECO:0000256" key="1">
    <source>
        <dbReference type="ARBA" id="ARBA00022801"/>
    </source>
</evidence>
<name>A0ABQ7XQJ3_BRANA</name>
<sequence length="142" mass="16177">MTDEELFWRASMVPVKECRLINKRECKFMYLDSLNGSDPTILTDVDDNCDGSRKNVGLTCLQCKIFKSKSDVFFCSKCIKVKKSYCYAELVCESLCLSRVFLATWNIGGRTPNNNLNPEDFLLIEGTADLYICGFQEIVPLE</sequence>
<gene>
    <name evidence="2" type="ORF">HID58_086520</name>
</gene>
<organism evidence="2 3">
    <name type="scientific">Brassica napus</name>
    <name type="common">Rape</name>
    <dbReference type="NCBI Taxonomy" id="3708"/>
    <lineage>
        <taxon>Eukaryota</taxon>
        <taxon>Viridiplantae</taxon>
        <taxon>Streptophyta</taxon>
        <taxon>Embryophyta</taxon>
        <taxon>Tracheophyta</taxon>
        <taxon>Spermatophyta</taxon>
        <taxon>Magnoliopsida</taxon>
        <taxon>eudicotyledons</taxon>
        <taxon>Gunneridae</taxon>
        <taxon>Pentapetalae</taxon>
        <taxon>rosids</taxon>
        <taxon>malvids</taxon>
        <taxon>Brassicales</taxon>
        <taxon>Brassicaceae</taxon>
        <taxon>Brassiceae</taxon>
        <taxon>Brassica</taxon>
    </lineage>
</organism>
<accession>A0ABQ7XQJ3</accession>
<evidence type="ECO:0000313" key="2">
    <source>
        <dbReference type="EMBL" id="KAH0858259.1"/>
    </source>
</evidence>
<dbReference type="InterPro" id="IPR045849">
    <property type="entry name" value="IP5P_plant"/>
</dbReference>
<comment type="caution">
    <text evidence="2">The sequence shown here is derived from an EMBL/GenBank/DDBJ whole genome shotgun (WGS) entry which is preliminary data.</text>
</comment>
<dbReference type="InterPro" id="IPR036691">
    <property type="entry name" value="Endo/exonu/phosph_ase_sf"/>
</dbReference>
<proteinExistence type="predicted"/>
<dbReference type="PANTHER" id="PTHR45666:SF3">
    <property type="entry name" value="TYPE I INOSITOL POLYPHOSPHATE 5-PHOSPHATASE 5"/>
    <property type="match status" value="1"/>
</dbReference>
<dbReference type="Proteomes" id="UP000824890">
    <property type="component" value="Unassembled WGS sequence"/>
</dbReference>